<gene>
    <name evidence="2" type="ORF">HMH01_11200</name>
</gene>
<protein>
    <submittedName>
        <fullName evidence="2">DUF1223 domain-containing protein</fullName>
    </submittedName>
</protein>
<evidence type="ECO:0000313" key="2">
    <source>
        <dbReference type="EMBL" id="NNU81003.1"/>
    </source>
</evidence>
<keyword evidence="3" id="KW-1185">Reference proteome</keyword>
<dbReference type="Proteomes" id="UP000572377">
    <property type="component" value="Unassembled WGS sequence"/>
</dbReference>
<name>A0A849L417_9RHOB</name>
<dbReference type="PANTHER" id="PTHR36057:SF1">
    <property type="entry name" value="LIPOPROTEIN LIPID ATTACHMENT SITE-LIKE PROTEIN, PUTATIVE (DUF1223)-RELATED"/>
    <property type="match status" value="1"/>
</dbReference>
<dbReference type="SUPFAM" id="SSF52833">
    <property type="entry name" value="Thioredoxin-like"/>
    <property type="match status" value="1"/>
</dbReference>
<feature type="signal peptide" evidence="1">
    <location>
        <begin position="1"/>
        <end position="21"/>
    </location>
</feature>
<dbReference type="EMBL" id="JABFBC010000002">
    <property type="protein sequence ID" value="NNU81003.1"/>
    <property type="molecule type" value="Genomic_DNA"/>
</dbReference>
<dbReference type="PANTHER" id="PTHR36057">
    <property type="match status" value="1"/>
</dbReference>
<evidence type="ECO:0000256" key="1">
    <source>
        <dbReference type="SAM" id="SignalP"/>
    </source>
</evidence>
<accession>A0A849L417</accession>
<dbReference type="InterPro" id="IPR010634">
    <property type="entry name" value="DUF1223"/>
</dbReference>
<keyword evidence="1" id="KW-0732">Signal</keyword>
<evidence type="ECO:0000313" key="3">
    <source>
        <dbReference type="Proteomes" id="UP000572377"/>
    </source>
</evidence>
<dbReference type="AlphaFoldDB" id="A0A849L417"/>
<organism evidence="2 3">
    <name type="scientific">Halovulum dunhuangense</name>
    <dbReference type="NCBI Taxonomy" id="1505036"/>
    <lineage>
        <taxon>Bacteria</taxon>
        <taxon>Pseudomonadati</taxon>
        <taxon>Pseudomonadota</taxon>
        <taxon>Alphaproteobacteria</taxon>
        <taxon>Rhodobacterales</taxon>
        <taxon>Paracoccaceae</taxon>
        <taxon>Halovulum</taxon>
    </lineage>
</organism>
<dbReference type="InterPro" id="IPR036249">
    <property type="entry name" value="Thioredoxin-like_sf"/>
</dbReference>
<dbReference type="RefSeq" id="WP_171325563.1">
    <property type="nucleotide sequence ID" value="NZ_JABFBC010000002.1"/>
</dbReference>
<comment type="caution">
    <text evidence="2">The sequence shown here is derived from an EMBL/GenBank/DDBJ whole genome shotgun (WGS) entry which is preliminary data.</text>
</comment>
<dbReference type="Pfam" id="PF06764">
    <property type="entry name" value="DUF1223"/>
    <property type="match status" value="1"/>
</dbReference>
<sequence length="239" mass="25939">MRIFKVLVTVSVAAIGGMAQAQDRPVLVELFTSQGCSSCPPADELLKELGRQDGVIALAYHVDYWDYLGWEDTFAQPEFTARQLGYADRVDRQWIGRKLRGSFTPEAVVQGSDSLVGSNRAALEARIAAHQALPERVDIALERDGDGVRVRFAPSAGDVGPESVLFVATYMPSAVVEIERGENAGREIAYTNVVTGLIRYARWDGQGPGEVRVPNVEPPLAAFLQQGDDGPVVAVARLE</sequence>
<reference evidence="2 3" key="1">
    <citation type="submission" date="2020-05" db="EMBL/GenBank/DDBJ databases">
        <title>Gimesia benthica sp. nov., a novel planctomycete isolated from a deep-sea water sample of the Northwest Indian Ocean.</title>
        <authorList>
            <person name="Wang J."/>
            <person name="Ruan C."/>
            <person name="Song L."/>
            <person name="Zhu Y."/>
            <person name="Li A."/>
            <person name="Zheng X."/>
            <person name="Wang L."/>
            <person name="Lu Z."/>
            <person name="Huang Y."/>
            <person name="Du W."/>
            <person name="Zhou Y."/>
            <person name="Huang L."/>
            <person name="Dai X."/>
        </authorList>
    </citation>
    <scope>NUCLEOTIDE SEQUENCE [LARGE SCALE GENOMIC DNA]</scope>
    <source>
        <strain evidence="2 3">YYQ-30</strain>
    </source>
</reference>
<proteinExistence type="predicted"/>
<feature type="chain" id="PRO_5033001117" evidence="1">
    <location>
        <begin position="22"/>
        <end position="239"/>
    </location>
</feature>